<dbReference type="AlphaFoldDB" id="A0A2G7T3X7"/>
<comment type="caution">
    <text evidence="1">The sequence shown here is derived from an EMBL/GenBank/DDBJ whole genome shotgun (WGS) entry which is preliminary data.</text>
</comment>
<organism evidence="1">
    <name type="scientific">Chryseobacterium sp. B5</name>
    <dbReference type="NCBI Taxonomy" id="2050562"/>
    <lineage>
        <taxon>Bacteria</taxon>
        <taxon>Pseudomonadati</taxon>
        <taxon>Bacteroidota</taxon>
        <taxon>Flavobacteriia</taxon>
        <taxon>Flavobacteriales</taxon>
        <taxon>Weeksellaceae</taxon>
        <taxon>Chryseobacterium group</taxon>
        <taxon>Chryseobacterium</taxon>
    </lineage>
</organism>
<accession>A0A2G7T3X7</accession>
<evidence type="ECO:0000313" key="1">
    <source>
        <dbReference type="EMBL" id="PII34608.1"/>
    </source>
</evidence>
<gene>
    <name evidence="1" type="ORF">CTI11_19685</name>
</gene>
<dbReference type="Pfam" id="PF13252">
    <property type="entry name" value="Phage_capsid_3"/>
    <property type="match status" value="1"/>
</dbReference>
<dbReference type="EMBL" id="PEKC01000092">
    <property type="protein sequence ID" value="PII34608.1"/>
    <property type="molecule type" value="Genomic_DNA"/>
</dbReference>
<dbReference type="InterPro" id="IPR025267">
    <property type="entry name" value="ORF017-like"/>
</dbReference>
<protein>
    <submittedName>
        <fullName evidence="1">N4-gp56 family major capsid protein</fullName>
    </submittedName>
</protein>
<reference evidence="1" key="1">
    <citation type="submission" date="2017-10" db="EMBL/GenBank/DDBJ databases">
        <title>Chryseobacterium sp. B5 is a hydrocarbonoclastic and plant growth promoting bacterium.</title>
        <authorList>
            <person name="Thijs S."/>
            <person name="Gkorezis P."/>
            <person name="Van Hamme J."/>
        </authorList>
    </citation>
    <scope>NUCLEOTIDE SEQUENCE</scope>
    <source>
        <strain evidence="1">B5</strain>
    </source>
</reference>
<sequence>MTKTAMSASDKQKLVQQAVGVFTATQKRHSNINRLTGKFPKIDTAASSIANQTSNTMPIVQTMDMGKGKGDELKFNFVNPVGGIPIMGGEYAAGRGEGVSLSEDRLRVNQARFPLDLGGVMDEVRSPVDIYRLAKPLLQSAMDNYEDQLSLVHMAGARGFEDNITWRIPLAADPRFNKVVVNRVKAPTKNRHFIVDGDSVQRFKVNGGEVDLTTADIMKMSNVDAIRSFLGQMVLPPPPVEFDGDEMAKDSPLRVLLVSDAQYEKFATDPNFRNYQAQALARARNAKDHPLFRNPEVALWSGVLIVKMPKPIRFFAGDEIKYCTQFDSETEAGVIVPQSFGETFAVDRAILLGGQALAKGYAKSRHNGLPYFWKEQDDDFEDKLEAMIGGILGASKIRFAVNMGDRVEFTDHGATVIDTVVPIFGRSL</sequence>
<proteinExistence type="predicted"/>
<name>A0A2G7T3X7_9FLAO</name>